<evidence type="ECO:0000256" key="1">
    <source>
        <dbReference type="ARBA" id="ARBA00022801"/>
    </source>
</evidence>
<dbReference type="Gene3D" id="3.40.50.10890">
    <property type="match status" value="1"/>
</dbReference>
<evidence type="ECO:0000259" key="2">
    <source>
        <dbReference type="SMART" id="SM00849"/>
    </source>
</evidence>
<dbReference type="SUPFAM" id="SSF56281">
    <property type="entry name" value="Metallo-hydrolase/oxidoreductase"/>
    <property type="match status" value="1"/>
</dbReference>
<dbReference type="SMART" id="SM01027">
    <property type="entry name" value="Beta-Casp"/>
    <property type="match status" value="1"/>
</dbReference>
<feature type="domain" description="Metallo-beta-lactamase" evidence="2">
    <location>
        <begin position="13"/>
        <end position="237"/>
    </location>
</feature>
<keyword evidence="1" id="KW-0378">Hydrolase</keyword>
<evidence type="ECO:0000259" key="3">
    <source>
        <dbReference type="SMART" id="SM01027"/>
    </source>
</evidence>
<dbReference type="Pfam" id="PF10996">
    <property type="entry name" value="Beta-Casp"/>
    <property type="match status" value="1"/>
</dbReference>
<reference evidence="4 5" key="1">
    <citation type="submission" date="2023-07" db="EMBL/GenBank/DDBJ databases">
        <title>Genomic Encyclopedia of Type Strains, Phase IV (KMG-IV): sequencing the most valuable type-strain genomes for metagenomic binning, comparative biology and taxonomic classification.</title>
        <authorList>
            <person name="Goeker M."/>
        </authorList>
    </citation>
    <scope>NUCLEOTIDE SEQUENCE [LARGE SCALE GENOMIC DNA]</scope>
    <source>
        <strain evidence="4 5">DSM 16980</strain>
    </source>
</reference>
<dbReference type="InterPro" id="IPR001279">
    <property type="entry name" value="Metallo-B-lactamas"/>
</dbReference>
<dbReference type="Pfam" id="PF07521">
    <property type="entry name" value="RMMBL"/>
    <property type="match status" value="1"/>
</dbReference>
<accession>A0ABT9Y4N3</accession>
<proteinExistence type="predicted"/>
<dbReference type="Gene3D" id="3.60.15.10">
    <property type="entry name" value="Ribonuclease Z/Hydroxyacylglutathione hydrolase-like"/>
    <property type="match status" value="1"/>
</dbReference>
<dbReference type="SMART" id="SM00849">
    <property type="entry name" value="Lactamase_B"/>
    <property type="match status" value="1"/>
</dbReference>
<evidence type="ECO:0000313" key="4">
    <source>
        <dbReference type="EMBL" id="MDQ0202793.1"/>
    </source>
</evidence>
<gene>
    <name evidence="4" type="ORF">J2S01_000486</name>
</gene>
<dbReference type="InterPro" id="IPR011108">
    <property type="entry name" value="RMMBL"/>
</dbReference>
<protein>
    <submittedName>
        <fullName evidence="4">Metallo-beta-lactamase family protein</fullName>
    </submittedName>
</protein>
<dbReference type="CDD" id="cd16295">
    <property type="entry name" value="TTHA0252-CPSF-like_MBL-fold"/>
    <property type="match status" value="1"/>
</dbReference>
<sequence>MNLQFLGAAHTVTGSCYLLEANGKKILIDCGMFQGGRQLREMNYKPFVFSAKQIDALLLTHAHIDHCGLIPKLCREGFKGSIYATKATCDLAGIMLPDSAHIQESDAEIINRKGMRTGRVPTAPLYTVEDAQKSLAQFVSLDYGEEIRLTNEISAVFRDAGHILGSSFIEVYVHENGKKAVKFVFSGDIGQPGQPIIKDPEPIYDADCLIVESTYGDRVHQIYDKETALAEIINDTMDRGGNLIIPAFAVGRTQTLLYYLYRLWKMHRIDDVPIIIDSPLAIAATKVFAENMKLFDDETIAMLQQNGKLPAMPQIKMCKTAEESKVLNSSEGSAIIISASGMCDAGRILHHLKHNLWRPESTVLFVGYQAEGSLGRRLTDGVKRVKILGEDIAVRARIAQLDGFSAHGDCNQILEWMEHINLKGPRQVFLVHGESMAIKSLENKIKTAYECNVYAPFYADTADINETGCKIIPADIPQVAVEKEMEEFLQLLDADYRRWRKKLLSAVVRNPQIMESAIRQAEKGWRYVKRMFKDFGIN</sequence>
<comment type="caution">
    <text evidence="4">The sequence shown here is derived from an EMBL/GenBank/DDBJ whole genome shotgun (WGS) entry which is preliminary data.</text>
</comment>
<evidence type="ECO:0000313" key="5">
    <source>
        <dbReference type="Proteomes" id="UP001239167"/>
    </source>
</evidence>
<dbReference type="Proteomes" id="UP001239167">
    <property type="component" value="Unassembled WGS sequence"/>
</dbReference>
<dbReference type="InterPro" id="IPR022712">
    <property type="entry name" value="Beta_Casp"/>
</dbReference>
<dbReference type="RefSeq" id="WP_307222708.1">
    <property type="nucleotide sequence ID" value="NZ_CP116940.1"/>
</dbReference>
<dbReference type="PANTHER" id="PTHR11203:SF37">
    <property type="entry name" value="INTEGRATOR COMPLEX SUBUNIT 11"/>
    <property type="match status" value="1"/>
</dbReference>
<dbReference type="EMBL" id="JAUSUE010000002">
    <property type="protein sequence ID" value="MDQ0202793.1"/>
    <property type="molecule type" value="Genomic_DNA"/>
</dbReference>
<name>A0ABT9Y4N3_9FIRM</name>
<feature type="domain" description="Beta-Casp" evidence="3">
    <location>
        <begin position="253"/>
        <end position="378"/>
    </location>
</feature>
<dbReference type="InterPro" id="IPR036866">
    <property type="entry name" value="RibonucZ/Hydroxyglut_hydro"/>
</dbReference>
<organism evidence="4 5">
    <name type="scientific">Pectinatus haikarae</name>
    <dbReference type="NCBI Taxonomy" id="349096"/>
    <lineage>
        <taxon>Bacteria</taxon>
        <taxon>Bacillati</taxon>
        <taxon>Bacillota</taxon>
        <taxon>Negativicutes</taxon>
        <taxon>Selenomonadales</taxon>
        <taxon>Selenomonadaceae</taxon>
        <taxon>Pectinatus</taxon>
    </lineage>
</organism>
<dbReference type="Pfam" id="PF00753">
    <property type="entry name" value="Lactamase_B"/>
    <property type="match status" value="1"/>
</dbReference>
<dbReference type="InterPro" id="IPR050698">
    <property type="entry name" value="MBL"/>
</dbReference>
<keyword evidence="5" id="KW-1185">Reference proteome</keyword>
<dbReference type="PANTHER" id="PTHR11203">
    <property type="entry name" value="CLEAVAGE AND POLYADENYLATION SPECIFICITY FACTOR FAMILY MEMBER"/>
    <property type="match status" value="1"/>
</dbReference>